<organism evidence="1 2">
    <name type="scientific">Amniculicola lignicola CBS 123094</name>
    <dbReference type="NCBI Taxonomy" id="1392246"/>
    <lineage>
        <taxon>Eukaryota</taxon>
        <taxon>Fungi</taxon>
        <taxon>Dikarya</taxon>
        <taxon>Ascomycota</taxon>
        <taxon>Pezizomycotina</taxon>
        <taxon>Dothideomycetes</taxon>
        <taxon>Pleosporomycetidae</taxon>
        <taxon>Pleosporales</taxon>
        <taxon>Amniculicolaceae</taxon>
        <taxon>Amniculicola</taxon>
    </lineage>
</organism>
<name>A0A6A5W7Y5_9PLEO</name>
<keyword evidence="2" id="KW-1185">Reference proteome</keyword>
<reference evidence="1" key="1">
    <citation type="journal article" date="2020" name="Stud. Mycol.">
        <title>101 Dothideomycetes genomes: a test case for predicting lifestyles and emergence of pathogens.</title>
        <authorList>
            <person name="Haridas S."/>
            <person name="Albert R."/>
            <person name="Binder M."/>
            <person name="Bloem J."/>
            <person name="Labutti K."/>
            <person name="Salamov A."/>
            <person name="Andreopoulos B."/>
            <person name="Baker S."/>
            <person name="Barry K."/>
            <person name="Bills G."/>
            <person name="Bluhm B."/>
            <person name="Cannon C."/>
            <person name="Castanera R."/>
            <person name="Culley D."/>
            <person name="Daum C."/>
            <person name="Ezra D."/>
            <person name="Gonzalez J."/>
            <person name="Henrissat B."/>
            <person name="Kuo A."/>
            <person name="Liang C."/>
            <person name="Lipzen A."/>
            <person name="Lutzoni F."/>
            <person name="Magnuson J."/>
            <person name="Mondo S."/>
            <person name="Nolan M."/>
            <person name="Ohm R."/>
            <person name="Pangilinan J."/>
            <person name="Park H.-J."/>
            <person name="Ramirez L."/>
            <person name="Alfaro M."/>
            <person name="Sun H."/>
            <person name="Tritt A."/>
            <person name="Yoshinaga Y."/>
            <person name="Zwiers L.-H."/>
            <person name="Turgeon B."/>
            <person name="Goodwin S."/>
            <person name="Spatafora J."/>
            <person name="Crous P."/>
            <person name="Grigoriev I."/>
        </authorList>
    </citation>
    <scope>NUCLEOTIDE SEQUENCE</scope>
    <source>
        <strain evidence="1">CBS 123094</strain>
    </source>
</reference>
<evidence type="ECO:0000313" key="2">
    <source>
        <dbReference type="Proteomes" id="UP000799779"/>
    </source>
</evidence>
<dbReference type="AlphaFoldDB" id="A0A6A5W7Y5"/>
<proteinExistence type="predicted"/>
<dbReference type="OrthoDB" id="5395785at2759"/>
<accession>A0A6A5W7Y5</accession>
<protein>
    <submittedName>
        <fullName evidence="1">Uncharacterized protein</fullName>
    </submittedName>
</protein>
<dbReference type="EMBL" id="ML977613">
    <property type="protein sequence ID" value="KAF1997477.1"/>
    <property type="molecule type" value="Genomic_DNA"/>
</dbReference>
<gene>
    <name evidence="1" type="ORF">P154DRAFT_524804</name>
</gene>
<dbReference type="Proteomes" id="UP000799779">
    <property type="component" value="Unassembled WGS sequence"/>
</dbReference>
<evidence type="ECO:0000313" key="1">
    <source>
        <dbReference type="EMBL" id="KAF1997477.1"/>
    </source>
</evidence>
<sequence length="538" mass="61490">MNDPRSPKYLPTEIWNIILAFATPELPDCEDIVEASQTTITPPASFLASRSSLFHLCLMSKRLDVLARPFLFQTIVIWEADSLLLLWQSLKSCSDLGRYILQMACWVPLTREAVVQEMVDLAKKKLEHSPLNRNLYQNLITQHNVPQLVLFDILCRSTQLTMLSLLVPRSREGIQYSALMAMITENRQLNDTSATPTTLGHGQGHGISCSLASIQLCLDRHLSAALMRREEGEQDEQDMGFDHQDYWPLLRTSKIIRLHCYGDDASFNLWFQLEEDMEEDVEDDGSIGPGPPPEGYLGTVQEIRLDASSSGPKSLYYLCRHAHQLQALRVIHRRHSQDSFVSGSTTKTLDSGLLMRASTLRHLHLDFYDSVECKSHIGPDGRLASLPQFHHLETLHIQLQTLFGRISAISRLDVGDMFPSSLAELTLDDQWLQDVVETEERIKMYSGQIDPEDFQGGWIMGYGMTEAGFWNSYRKGILKMLIRLCDVLAERLPDLRRVHYVSDFWSRRGWERNNSFDEVQESFCERGIEFYAGEKAEM</sequence>